<dbReference type="EMBL" id="LAZR01006540">
    <property type="protein sequence ID" value="KKM91392.1"/>
    <property type="molecule type" value="Genomic_DNA"/>
</dbReference>
<evidence type="ECO:0000313" key="1">
    <source>
        <dbReference type="EMBL" id="KKM91392.1"/>
    </source>
</evidence>
<protein>
    <recommendedName>
        <fullName evidence="2">Arrestin-like N-terminal domain-containing protein</fullName>
    </recommendedName>
</protein>
<proteinExistence type="predicted"/>
<dbReference type="AlphaFoldDB" id="A0A0F9PDG4"/>
<accession>A0A0F9PDG4</accession>
<gene>
    <name evidence="1" type="ORF">LCGC14_1229040</name>
</gene>
<sequence>MVKLELTDFNSASVFIGDNLSIRTKFNFEEDVEIYWSGIRLITNPPCARELQISKEEIFSRGHFEAGEYIREKLFFIKRNVVPTIRNRNLNYSLKLILRQPNPINPENDLVIKQSHDIEIKAKDSELHIKKTNPISFSISGLSILLAKDIFKPGETIKINFTSEVLKHIEIRLLQNSNLVCYCEAYGQNCRKVEELPPAIAGDARTSLIDKGFLLLKVPEIAEPSHNYLWSPSEKEMFGFRYGAYTKWSLLIIGKKKPEYGLEPIKFEVPITIRRGSLPGEKAGKELFSEGASGALSLFDGISSKFQKTYKVISIDSDIEKYRLKIKNISNKDLDGVTVKVTGLQEGLFETAPRLTGFNIWKKDEEKEIVYDIKQNITALISILEDNSQKSIRIQSPVSTESFF</sequence>
<reference evidence="1" key="1">
    <citation type="journal article" date="2015" name="Nature">
        <title>Complex archaea that bridge the gap between prokaryotes and eukaryotes.</title>
        <authorList>
            <person name="Spang A."/>
            <person name="Saw J.H."/>
            <person name="Jorgensen S.L."/>
            <person name="Zaremba-Niedzwiedzka K."/>
            <person name="Martijn J."/>
            <person name="Lind A.E."/>
            <person name="van Eijk R."/>
            <person name="Schleper C."/>
            <person name="Guy L."/>
            <person name="Ettema T.J."/>
        </authorList>
    </citation>
    <scope>NUCLEOTIDE SEQUENCE</scope>
</reference>
<evidence type="ECO:0008006" key="2">
    <source>
        <dbReference type="Google" id="ProtNLM"/>
    </source>
</evidence>
<name>A0A0F9PDG4_9ZZZZ</name>
<organism evidence="1">
    <name type="scientific">marine sediment metagenome</name>
    <dbReference type="NCBI Taxonomy" id="412755"/>
    <lineage>
        <taxon>unclassified sequences</taxon>
        <taxon>metagenomes</taxon>
        <taxon>ecological metagenomes</taxon>
    </lineage>
</organism>
<comment type="caution">
    <text evidence="1">The sequence shown here is derived from an EMBL/GenBank/DDBJ whole genome shotgun (WGS) entry which is preliminary data.</text>
</comment>